<dbReference type="AlphaFoldDB" id="A0A7G7YDX6"/>
<evidence type="ECO:0000259" key="2">
    <source>
        <dbReference type="Pfam" id="PF00961"/>
    </source>
</evidence>
<comment type="function">
    <text evidence="1">Mitochondrial DNA endonuclease involved in intron homing.</text>
</comment>
<dbReference type="GO" id="GO:0004519">
    <property type="term" value="F:endonuclease activity"/>
    <property type="evidence" value="ECO:0007669"/>
    <property type="project" value="InterPro"/>
</dbReference>
<dbReference type="GO" id="GO:0005739">
    <property type="term" value="C:mitochondrion"/>
    <property type="evidence" value="ECO:0007669"/>
    <property type="project" value="UniProtKB-ARBA"/>
</dbReference>
<dbReference type="SUPFAM" id="SSF55608">
    <property type="entry name" value="Homing endonucleases"/>
    <property type="match status" value="1"/>
</dbReference>
<evidence type="ECO:0000256" key="1">
    <source>
        <dbReference type="ARBA" id="ARBA00002670"/>
    </source>
</evidence>
<sequence>MQDIGQLGAAIITTGNIPDKKVMAMFMGLVDGDGYIEVTVQKQYSKNPNRKPKSTIRLRLVIRLHNRDRYLLTYLRETLGVGSIDYIKNKNQTRYIICKRDLVRVIAPHTFN</sequence>
<dbReference type="InterPro" id="IPR004860">
    <property type="entry name" value="LAGLIDADG_dom"/>
</dbReference>
<feature type="domain" description="Homing endonuclease LAGLIDADG" evidence="2">
    <location>
        <begin position="27"/>
        <end position="109"/>
    </location>
</feature>
<gene>
    <name evidence="3" type="primary">orf13</name>
</gene>
<keyword evidence="3" id="KW-0496">Mitochondrion</keyword>
<dbReference type="Pfam" id="PF00961">
    <property type="entry name" value="LAGLIDADG_1"/>
    <property type="match status" value="1"/>
</dbReference>
<dbReference type="PANTHER" id="PTHR36181:SF2">
    <property type="entry name" value="INTRON-ENCODED ENDONUCLEASE AI3-RELATED"/>
    <property type="match status" value="1"/>
</dbReference>
<accession>A0A7G7YDX6</accession>
<name>A0A7G7YDX6_9APHY</name>
<proteinExistence type="predicted"/>
<geneLocation type="mitochondrion" evidence="3"/>
<dbReference type="InterPro" id="IPR051289">
    <property type="entry name" value="LAGLIDADG_Endonuclease"/>
</dbReference>
<protein>
    <recommendedName>
        <fullName evidence="2">Homing endonuclease LAGLIDADG domain-containing protein</fullName>
    </recommendedName>
</protein>
<dbReference type="InterPro" id="IPR027434">
    <property type="entry name" value="Homing_endonucl"/>
</dbReference>
<dbReference type="Gene3D" id="3.10.28.10">
    <property type="entry name" value="Homing endonucleases"/>
    <property type="match status" value="1"/>
</dbReference>
<dbReference type="EMBL" id="MT079862">
    <property type="protein sequence ID" value="QNH92696.1"/>
    <property type="molecule type" value="Genomic_DNA"/>
</dbReference>
<organism evidence="3">
    <name type="scientific">Wolfiporia cocos</name>
    <dbReference type="NCBI Taxonomy" id="81056"/>
    <lineage>
        <taxon>Eukaryota</taxon>
        <taxon>Fungi</taxon>
        <taxon>Dikarya</taxon>
        <taxon>Basidiomycota</taxon>
        <taxon>Agaricomycotina</taxon>
        <taxon>Agaricomycetes</taxon>
        <taxon>Polyporales</taxon>
        <taxon>Phaeolaceae</taxon>
        <taxon>Wolfiporia</taxon>
    </lineage>
</organism>
<dbReference type="PANTHER" id="PTHR36181">
    <property type="entry name" value="INTRON-ENCODED ENDONUCLEASE AI3-RELATED"/>
    <property type="match status" value="1"/>
</dbReference>
<evidence type="ECO:0000313" key="3">
    <source>
        <dbReference type="EMBL" id="QNH92696.1"/>
    </source>
</evidence>
<reference evidence="3" key="1">
    <citation type="journal article" date="2020" name="Front. Microbiol.">
        <title>Characterization of Two Mitochondrial Genomes and Gene Expression Analysis Reveal Clues for Variations, Evolution, and Large-Sclerotium Formation in Medical Fungus Wolfiporia cocos.</title>
        <authorList>
            <person name="Chen M."/>
            <person name="Chen N."/>
            <person name="Wu T."/>
            <person name="Bian Y."/>
            <person name="Deng Y."/>
            <person name="Xu Z."/>
        </authorList>
    </citation>
    <scope>NUCLEOTIDE SEQUENCE</scope>
    <source>
        <strain evidence="3">MD-104 SS10</strain>
    </source>
</reference>